<feature type="transmembrane region" description="Helical" evidence="1">
    <location>
        <begin position="50"/>
        <end position="71"/>
    </location>
</feature>
<reference evidence="2 3" key="1">
    <citation type="submission" date="2018-05" db="EMBL/GenBank/DDBJ databases">
        <title>Genomic Encyclopedia of Archaeal and Bacterial Type Strains, Phase II (KMG-II): from individual species to whole genera.</title>
        <authorList>
            <person name="Goeker M."/>
        </authorList>
    </citation>
    <scope>NUCLEOTIDE SEQUENCE [LARGE SCALE GENOMIC DNA]</scope>
    <source>
        <strain evidence="2 3">DSM 19975</strain>
    </source>
</reference>
<feature type="transmembrane region" description="Helical" evidence="1">
    <location>
        <begin position="225"/>
        <end position="243"/>
    </location>
</feature>
<dbReference type="InterPro" id="IPR025291">
    <property type="entry name" value="DUF4153"/>
</dbReference>
<accession>A0A316HAH3</accession>
<organism evidence="2 3">
    <name type="scientific">Mucilaginibacter oryzae</name>
    <dbReference type="NCBI Taxonomy" id="468058"/>
    <lineage>
        <taxon>Bacteria</taxon>
        <taxon>Pseudomonadati</taxon>
        <taxon>Bacteroidota</taxon>
        <taxon>Sphingobacteriia</taxon>
        <taxon>Sphingobacteriales</taxon>
        <taxon>Sphingobacteriaceae</taxon>
        <taxon>Mucilaginibacter</taxon>
    </lineage>
</organism>
<dbReference type="RefSeq" id="WP_109609282.1">
    <property type="nucleotide sequence ID" value="NZ_QGHA01000008.1"/>
</dbReference>
<feature type="transmembrane region" description="Helical" evidence="1">
    <location>
        <begin position="320"/>
        <end position="341"/>
    </location>
</feature>
<comment type="caution">
    <text evidence="2">The sequence shown here is derived from an EMBL/GenBank/DDBJ whole genome shotgun (WGS) entry which is preliminary data.</text>
</comment>
<evidence type="ECO:0000313" key="2">
    <source>
        <dbReference type="EMBL" id="PWK75335.1"/>
    </source>
</evidence>
<keyword evidence="1" id="KW-0472">Membrane</keyword>
<feature type="transmembrane region" description="Helical" evidence="1">
    <location>
        <begin position="112"/>
        <end position="132"/>
    </location>
</feature>
<keyword evidence="1" id="KW-1133">Transmembrane helix</keyword>
<dbReference type="AlphaFoldDB" id="A0A316HAH3"/>
<feature type="transmembrane region" description="Helical" evidence="1">
    <location>
        <begin position="255"/>
        <end position="277"/>
    </location>
</feature>
<feature type="transmembrane region" description="Helical" evidence="1">
    <location>
        <begin position="144"/>
        <end position="171"/>
    </location>
</feature>
<sequence>MKFPSIKNLVQSTVNTVKRFPIETLFALTGTIAATVKIELDRLDLTAENWCMRIIMIANLGFLLSLSTTLFAQGKNRSAGKKAGLKIAAAVVAICLIFILDPPSRQADYVRFFLLSLAFHLMVSFAAFTGKGQIQGFWQFNKTLFLRILASLLYGTVLFAGLAAAIGATNFLFNFRFESDTYFILWVWITGMFTTIFFLAGVPADIQALDEDKSYPKGLKIFTQYVLIPLSTVYVIILLAYEIKILVEWKLPKGLVSNLILGYAVFGILSLLLVYPIREQNENKWLKTYSRSFYFLLIPLQALLFVAVGTRVSSYGVTEFRYFLIVLAVWLLGISLYFLLFKKQNIKVIPISLALLTLLSIYGPQSAFTVSMYSQRRIVVNFFKKHNAFKDGKLMAVDSNKISMEEGSKAASRLSYFIDHYDLVALQPYFKKNLTPVVDSLSKQKNEYDHLPINREELRGLKYLWAKQQLGLNRFSEFSYYGKGSEMIEQINYVFARDQNIMVIKGYDIILSNYQPVDTVVNNYNGLKILQTKINDINVLRLNSEVLQFDPFEVVKKITADTVAMGKYFVKEDKYSPLRYELPGNLMQLTRETPKYTVTYQFDEIYFDLPKRDKPVLRGFRGQYLIKIK</sequence>
<feature type="transmembrane region" description="Helical" evidence="1">
    <location>
        <begin position="289"/>
        <end position="308"/>
    </location>
</feature>
<feature type="transmembrane region" description="Helical" evidence="1">
    <location>
        <begin position="353"/>
        <end position="373"/>
    </location>
</feature>
<name>A0A316HAH3_9SPHI</name>
<proteinExistence type="predicted"/>
<evidence type="ECO:0000256" key="1">
    <source>
        <dbReference type="SAM" id="Phobius"/>
    </source>
</evidence>
<evidence type="ECO:0000313" key="3">
    <source>
        <dbReference type="Proteomes" id="UP000245678"/>
    </source>
</evidence>
<protein>
    <submittedName>
        <fullName evidence="2">Uncharacterized protein DUF4153</fullName>
    </submittedName>
</protein>
<keyword evidence="3" id="KW-1185">Reference proteome</keyword>
<dbReference type="EMBL" id="QGHA01000008">
    <property type="protein sequence ID" value="PWK75335.1"/>
    <property type="molecule type" value="Genomic_DNA"/>
</dbReference>
<feature type="transmembrane region" description="Helical" evidence="1">
    <location>
        <begin position="83"/>
        <end position="100"/>
    </location>
</feature>
<feature type="transmembrane region" description="Helical" evidence="1">
    <location>
        <begin position="183"/>
        <end position="204"/>
    </location>
</feature>
<gene>
    <name evidence="2" type="ORF">LX99_03829</name>
</gene>
<keyword evidence="1" id="KW-0812">Transmembrane</keyword>
<dbReference type="Pfam" id="PF13687">
    <property type="entry name" value="DUF4153"/>
    <property type="match status" value="1"/>
</dbReference>
<dbReference type="Proteomes" id="UP000245678">
    <property type="component" value="Unassembled WGS sequence"/>
</dbReference>